<dbReference type="UniPathway" id="UPA00344"/>
<comment type="function">
    <text evidence="1">Catalyzes two steps in the biosynthesis of the molybdenum cofactor. In the first step, molybdopterin is adenylated. Subsequently, molybdate is inserted into adenylated molybdopterin and AMP is released.</text>
</comment>
<keyword evidence="1" id="KW-0808">Transferase</keyword>
<feature type="domain" description="MoeA N-terminal and linker" evidence="2">
    <location>
        <begin position="431"/>
        <end position="599"/>
    </location>
</feature>
<dbReference type="InterPro" id="IPR036425">
    <property type="entry name" value="MoaB/Mog-like_dom_sf"/>
</dbReference>
<dbReference type="GO" id="GO:0097112">
    <property type="term" value="P:gamma-aminobutyric acid receptor clustering"/>
    <property type="evidence" value="ECO:0007669"/>
    <property type="project" value="TreeGrafter"/>
</dbReference>
<comment type="similarity">
    <text evidence="1">Belongs to the MoeA family.</text>
</comment>
<dbReference type="GO" id="GO:0030425">
    <property type="term" value="C:dendrite"/>
    <property type="evidence" value="ECO:0007669"/>
    <property type="project" value="TreeGrafter"/>
</dbReference>
<dbReference type="PANTHER" id="PTHR10192:SF5">
    <property type="entry name" value="GEPHYRIN"/>
    <property type="match status" value="1"/>
</dbReference>
<dbReference type="GO" id="GO:0061599">
    <property type="term" value="F:molybdopterin molybdotransferase activity"/>
    <property type="evidence" value="ECO:0007669"/>
    <property type="project" value="UniProtKB-UniRule"/>
</dbReference>
<dbReference type="STRING" id="300112.A0A4S2JNM8"/>
<dbReference type="GO" id="GO:0098970">
    <property type="term" value="P:postsynaptic neurotransmitter receptor diffusion trapping"/>
    <property type="evidence" value="ECO:0007669"/>
    <property type="project" value="TreeGrafter"/>
</dbReference>
<dbReference type="GO" id="GO:0005524">
    <property type="term" value="F:ATP binding"/>
    <property type="evidence" value="ECO:0007669"/>
    <property type="project" value="UniProtKB-UniRule"/>
</dbReference>
<comment type="cofactor">
    <cofactor evidence="1">
        <name>Mg(2+)</name>
        <dbReference type="ChEBI" id="CHEBI:18420"/>
    </cofactor>
</comment>
<comment type="pathway">
    <text evidence="1">Cofactor biosynthesis; molybdopterin biosynthesis.</text>
</comment>
<name>A0A4S2JNM8_9HYME</name>
<evidence type="ECO:0000259" key="2">
    <source>
        <dbReference type="Pfam" id="PF03453"/>
    </source>
</evidence>
<reference evidence="3 4" key="1">
    <citation type="journal article" date="2019" name="Philos. Trans. R. Soc. Lond., B, Biol. Sci.">
        <title>Ant behaviour and brain gene expression of defending hosts depend on the ecological success of the intruding social parasite.</title>
        <authorList>
            <person name="Kaur R."/>
            <person name="Stoldt M."/>
            <person name="Jongepier E."/>
            <person name="Feldmeyer B."/>
            <person name="Menzel F."/>
            <person name="Bornberg-Bauer E."/>
            <person name="Foitzik S."/>
        </authorList>
    </citation>
    <scope>NUCLEOTIDE SEQUENCE [LARGE SCALE GENOMIC DNA]</scope>
    <source>
        <tissue evidence="3">Whole body</tissue>
    </source>
</reference>
<comment type="catalytic activity">
    <reaction evidence="1">
        <text>molybdopterin + ATP + H(+) = adenylyl-molybdopterin + diphosphate</text>
        <dbReference type="Rhea" id="RHEA:31331"/>
        <dbReference type="ChEBI" id="CHEBI:15378"/>
        <dbReference type="ChEBI" id="CHEBI:30616"/>
        <dbReference type="ChEBI" id="CHEBI:33019"/>
        <dbReference type="ChEBI" id="CHEBI:58698"/>
        <dbReference type="ChEBI" id="CHEBI:62727"/>
    </reaction>
</comment>
<dbReference type="Pfam" id="PF03453">
    <property type="entry name" value="MoeA_N"/>
    <property type="match status" value="2"/>
</dbReference>
<gene>
    <name evidence="3" type="ORF">DBV15_12060</name>
</gene>
<dbReference type="InterPro" id="IPR036135">
    <property type="entry name" value="MoeA_linker/N_sf"/>
</dbReference>
<dbReference type="GO" id="GO:0072579">
    <property type="term" value="P:glycine receptor clustering"/>
    <property type="evidence" value="ECO:0007669"/>
    <property type="project" value="TreeGrafter"/>
</dbReference>
<comment type="catalytic activity">
    <reaction evidence="1">
        <text>adenylyl-molybdopterin + molybdate = Mo-molybdopterin + AMP + H(+)</text>
        <dbReference type="Rhea" id="RHEA:35047"/>
        <dbReference type="ChEBI" id="CHEBI:15378"/>
        <dbReference type="ChEBI" id="CHEBI:36264"/>
        <dbReference type="ChEBI" id="CHEBI:62727"/>
        <dbReference type="ChEBI" id="CHEBI:71302"/>
        <dbReference type="ChEBI" id="CHEBI:456215"/>
    </reaction>
</comment>
<dbReference type="InterPro" id="IPR005110">
    <property type="entry name" value="MoeA_linker/N"/>
</dbReference>
<dbReference type="GO" id="GO:0046872">
    <property type="term" value="F:metal ion binding"/>
    <property type="evidence" value="ECO:0007669"/>
    <property type="project" value="UniProtKB-UniRule"/>
</dbReference>
<dbReference type="GO" id="GO:0005829">
    <property type="term" value="C:cytosol"/>
    <property type="evidence" value="ECO:0007669"/>
    <property type="project" value="TreeGrafter"/>
</dbReference>
<keyword evidence="4" id="KW-1185">Reference proteome</keyword>
<evidence type="ECO:0000313" key="4">
    <source>
        <dbReference type="Proteomes" id="UP000310200"/>
    </source>
</evidence>
<dbReference type="SUPFAM" id="SSF63882">
    <property type="entry name" value="MoeA N-terminal region -like"/>
    <property type="match status" value="2"/>
</dbReference>
<sequence>MSEKTIRAEIITLYMTDTNNLKESEDILDPRSNVKVEEIIREVVTYIPNAKIVDIINIVNPDKTIITKELLSTNNKTDIIFIIGDVDFTERQCANEAIESVTVDRKELSTELTNLMTNIEKKLEEIMRHRTRCGIRNKTLFINLSGTHEDRETCIAAISDILINAMHLVLGKRETQHFSLSDIASSASASRDNDFPEQNMNNNPNNCHKELFPTIPLEDALEILNKIAQAKMDKINHESVKIKDAYGRILCEDVHPNCSVPPFRTSSKHGYAVSVKDGKELRRVQEGENGFPPLPLQPGTCVWVNSGEPIPEGATAVVQVKDTKPLEGSPNDDSKYIEIMIKHLDVYKQTRCGIRNKTLFINLSGTHEDREKCMAAISDILMNAMHLVGKRETQHFSLSDIASSASRDNDFPEQNMNNNPNNFHKELFPTIPLEDALKILNKVAQAGMDKINHESVKIKDAYGRILCEDVHPNCPVPPFRTSCKHGYAVSVKDGKGLRRVQEGENGFPPLPLQPGTCVWVNSGEPIPEGATAVVQVKDTKPLEGTPNGDSKYIEIMIKPQHGQNIKPIGFDICDRKKDIILKKFTRIGPEEIGVLAASGCKEVIVAKRLSIGVLSIGDNLQEPGEPLQPGFTYDINRITLISLLKHNGYSSLDFGIVNDK</sequence>
<dbReference type="SUPFAM" id="SSF53218">
    <property type="entry name" value="Molybdenum cofactor biosynthesis proteins"/>
    <property type="match status" value="2"/>
</dbReference>
<dbReference type="Gene3D" id="3.40.980.10">
    <property type="entry name" value="MoaB/Mog-like domain"/>
    <property type="match status" value="2"/>
</dbReference>
<dbReference type="PANTHER" id="PTHR10192">
    <property type="entry name" value="MOLYBDOPTERIN BIOSYNTHESIS PROTEIN"/>
    <property type="match status" value="1"/>
</dbReference>
<evidence type="ECO:0000313" key="3">
    <source>
        <dbReference type="EMBL" id="TGZ37795.1"/>
    </source>
</evidence>
<dbReference type="GO" id="GO:0007529">
    <property type="term" value="P:establishment of synaptic specificity at neuromuscular junction"/>
    <property type="evidence" value="ECO:0007669"/>
    <property type="project" value="TreeGrafter"/>
</dbReference>
<dbReference type="GO" id="GO:0061598">
    <property type="term" value="F:molybdopterin adenylyltransferase activity"/>
    <property type="evidence" value="ECO:0007669"/>
    <property type="project" value="UniProtKB-UniRule"/>
</dbReference>
<keyword evidence="1" id="KW-0500">Molybdenum</keyword>
<keyword evidence="1" id="KW-0460">Magnesium</keyword>
<dbReference type="AlphaFoldDB" id="A0A4S2JNM8"/>
<organism evidence="3 4">
    <name type="scientific">Temnothorax longispinosus</name>
    <dbReference type="NCBI Taxonomy" id="300112"/>
    <lineage>
        <taxon>Eukaryota</taxon>
        <taxon>Metazoa</taxon>
        <taxon>Ecdysozoa</taxon>
        <taxon>Arthropoda</taxon>
        <taxon>Hexapoda</taxon>
        <taxon>Insecta</taxon>
        <taxon>Pterygota</taxon>
        <taxon>Neoptera</taxon>
        <taxon>Endopterygota</taxon>
        <taxon>Hymenoptera</taxon>
        <taxon>Apocrita</taxon>
        <taxon>Aculeata</taxon>
        <taxon>Formicoidea</taxon>
        <taxon>Formicidae</taxon>
        <taxon>Myrmicinae</taxon>
        <taxon>Temnothorax</taxon>
    </lineage>
</organism>
<dbReference type="InterPro" id="IPR038987">
    <property type="entry name" value="MoeA-like"/>
</dbReference>
<proteinExistence type="inferred from homology"/>
<keyword evidence="1" id="KW-0501">Molybdenum cofactor biosynthesis</keyword>
<comment type="caution">
    <text evidence="3">The sequence shown here is derived from an EMBL/GenBank/DDBJ whole genome shotgun (WGS) entry which is preliminary data.</text>
</comment>
<feature type="non-terminal residue" evidence="3">
    <location>
        <position position="660"/>
    </location>
</feature>
<feature type="domain" description="MoeA N-terminal and linker" evidence="2">
    <location>
        <begin position="215"/>
        <end position="324"/>
    </location>
</feature>
<dbReference type="Gene3D" id="3.90.105.10">
    <property type="entry name" value="Molybdopterin biosynthesis moea protein, domain 2"/>
    <property type="match status" value="2"/>
</dbReference>
<dbReference type="EMBL" id="QBLH01003508">
    <property type="protein sequence ID" value="TGZ37795.1"/>
    <property type="molecule type" value="Genomic_DNA"/>
</dbReference>
<accession>A0A4S2JNM8</accession>
<dbReference type="GO" id="GO:0006777">
    <property type="term" value="P:Mo-molybdopterin cofactor biosynthetic process"/>
    <property type="evidence" value="ECO:0007669"/>
    <property type="project" value="UniProtKB-UniRule"/>
</dbReference>
<dbReference type="Gene3D" id="2.170.190.11">
    <property type="entry name" value="Molybdopterin biosynthesis moea protein, domain 3"/>
    <property type="match status" value="2"/>
</dbReference>
<dbReference type="Proteomes" id="UP000310200">
    <property type="component" value="Unassembled WGS sequence"/>
</dbReference>
<dbReference type="GO" id="GO:0099634">
    <property type="term" value="C:postsynaptic specialization membrane"/>
    <property type="evidence" value="ECO:0007669"/>
    <property type="project" value="GOC"/>
</dbReference>
<protein>
    <submittedName>
        <fullName evidence="3">Gephyrin</fullName>
    </submittedName>
</protein>
<keyword evidence="1" id="KW-0479">Metal-binding</keyword>
<evidence type="ECO:0000256" key="1">
    <source>
        <dbReference type="RuleBase" id="RU365090"/>
    </source>
</evidence>